<comment type="caution">
    <text evidence="4">The sequence shown here is derived from an EMBL/GenBank/DDBJ whole genome shotgun (WGS) entry which is preliminary data.</text>
</comment>
<dbReference type="PROSITE" id="PS00107">
    <property type="entry name" value="PROTEIN_KINASE_ATP"/>
    <property type="match status" value="1"/>
</dbReference>
<evidence type="ECO:0000313" key="4">
    <source>
        <dbReference type="EMBL" id="MFH4982074.1"/>
    </source>
</evidence>
<dbReference type="EMBL" id="JBGFUD010008446">
    <property type="protein sequence ID" value="MFH4982074.1"/>
    <property type="molecule type" value="Genomic_DNA"/>
</dbReference>
<dbReference type="AlphaFoldDB" id="A0ABD6EV65"/>
<feature type="region of interest" description="Disordered" evidence="2">
    <location>
        <begin position="314"/>
        <end position="362"/>
    </location>
</feature>
<proteinExistence type="predicted"/>
<dbReference type="InterPro" id="IPR050235">
    <property type="entry name" value="CK1_Ser-Thr_kinase"/>
</dbReference>
<feature type="binding site" evidence="1">
    <location>
        <position position="57"/>
    </location>
    <ligand>
        <name>ATP</name>
        <dbReference type="ChEBI" id="CHEBI:30616"/>
    </ligand>
</feature>
<dbReference type="PROSITE" id="PS50011">
    <property type="entry name" value="PROTEIN_KINASE_DOM"/>
    <property type="match status" value="1"/>
</dbReference>
<dbReference type="PANTHER" id="PTHR11909">
    <property type="entry name" value="CASEIN KINASE-RELATED"/>
    <property type="match status" value="1"/>
</dbReference>
<dbReference type="InterPro" id="IPR017441">
    <property type="entry name" value="Protein_kinase_ATP_BS"/>
</dbReference>
<accession>A0ABD6EV65</accession>
<evidence type="ECO:0000259" key="3">
    <source>
        <dbReference type="PROSITE" id="PS50011"/>
    </source>
</evidence>
<keyword evidence="1" id="KW-0547">Nucleotide-binding</keyword>
<dbReference type="InterPro" id="IPR011009">
    <property type="entry name" value="Kinase-like_dom_sf"/>
</dbReference>
<dbReference type="Gene3D" id="1.10.510.10">
    <property type="entry name" value="Transferase(Phosphotransferase) domain 1"/>
    <property type="match status" value="1"/>
</dbReference>
<dbReference type="InterPro" id="IPR000719">
    <property type="entry name" value="Prot_kinase_dom"/>
</dbReference>
<dbReference type="Proteomes" id="UP001608902">
    <property type="component" value="Unassembled WGS sequence"/>
</dbReference>
<gene>
    <name evidence="4" type="ORF">AB6A40_008783</name>
</gene>
<organism evidence="4 5">
    <name type="scientific">Gnathostoma spinigerum</name>
    <dbReference type="NCBI Taxonomy" id="75299"/>
    <lineage>
        <taxon>Eukaryota</taxon>
        <taxon>Metazoa</taxon>
        <taxon>Ecdysozoa</taxon>
        <taxon>Nematoda</taxon>
        <taxon>Chromadorea</taxon>
        <taxon>Rhabditida</taxon>
        <taxon>Spirurina</taxon>
        <taxon>Gnathostomatomorpha</taxon>
        <taxon>Gnathostomatoidea</taxon>
        <taxon>Gnathostomatidae</taxon>
        <taxon>Gnathostoma</taxon>
    </lineage>
</organism>
<keyword evidence="5" id="KW-1185">Reference proteome</keyword>
<dbReference type="Pfam" id="PF00069">
    <property type="entry name" value="Pkinase"/>
    <property type="match status" value="1"/>
</dbReference>
<evidence type="ECO:0000256" key="2">
    <source>
        <dbReference type="SAM" id="MobiDB-lite"/>
    </source>
</evidence>
<reference evidence="4 5" key="1">
    <citation type="submission" date="2024-08" db="EMBL/GenBank/DDBJ databases">
        <title>Gnathostoma spinigerum genome.</title>
        <authorList>
            <person name="Gonzalez-Bertolin B."/>
            <person name="Monzon S."/>
            <person name="Zaballos A."/>
            <person name="Jimenez P."/>
            <person name="Dekumyoy P."/>
            <person name="Varona S."/>
            <person name="Cuesta I."/>
            <person name="Sumanam S."/>
            <person name="Adisakwattana P."/>
            <person name="Gasser R.B."/>
            <person name="Hernandez-Gonzalez A."/>
            <person name="Young N.D."/>
            <person name="Perteguer M.J."/>
        </authorList>
    </citation>
    <scope>NUCLEOTIDE SEQUENCE [LARGE SCALE GENOMIC DNA]</scope>
    <source>
        <strain evidence="4">AL3</strain>
        <tissue evidence="4">Liver</tissue>
    </source>
</reference>
<evidence type="ECO:0000256" key="1">
    <source>
        <dbReference type="PROSITE-ProRule" id="PRU10141"/>
    </source>
</evidence>
<dbReference type="SUPFAM" id="SSF56112">
    <property type="entry name" value="Protein kinase-like (PK-like)"/>
    <property type="match status" value="1"/>
</dbReference>
<evidence type="ECO:0000313" key="5">
    <source>
        <dbReference type="Proteomes" id="UP001608902"/>
    </source>
</evidence>
<protein>
    <recommendedName>
        <fullName evidence="3">Protein kinase domain-containing protein</fullName>
    </recommendedName>
</protein>
<dbReference type="SMART" id="SM00220">
    <property type="entry name" value="S_TKc"/>
    <property type="match status" value="1"/>
</dbReference>
<dbReference type="GO" id="GO:0005524">
    <property type="term" value="F:ATP binding"/>
    <property type="evidence" value="ECO:0007669"/>
    <property type="project" value="UniProtKB-UniRule"/>
</dbReference>
<name>A0ABD6EV65_9BILA</name>
<keyword evidence="1" id="KW-0067">ATP-binding</keyword>
<sequence length="362" mass="41772">MPRHHHSRVVMTNLPKPGDTYKTKKDKYEIVELVGKGGFGAVFKVKRHSDGMMLAMKCEDVNARKPVIQMDCKVLRGAQCLGSQHFCELVDRGLCLHSCRFLIMSLVGKNLWDLRVERDELHFSLGTALKAAEQSLEALEHLHRVGFLHRDVKPGNFAIGRAENMMNHTIYLIDFGLCRQFGTPSKDIRLPRASAPFRGTTRYAPITALREHEQSRKDDIESWLYVVVEWTSGALPWHKLRGSNKAEVLRWKIDVRFGDALDEFLINCPRREFESVLNYIDSLEYQSIPDYDHIYYCLQHAAKVNNIARDEPLDWDPNNRYHGPQVDLTKRKKEKEEDKKIGEPLIAPILRNHHPPSISNKN</sequence>
<feature type="domain" description="Protein kinase" evidence="3">
    <location>
        <begin position="28"/>
        <end position="296"/>
    </location>
</feature>